<feature type="region of interest" description="Disordered" evidence="6">
    <location>
        <begin position="1"/>
        <end position="22"/>
    </location>
</feature>
<evidence type="ECO:0000313" key="10">
    <source>
        <dbReference type="Proteomes" id="UP000734854"/>
    </source>
</evidence>
<dbReference type="EMBL" id="JACMSC010000004">
    <property type="protein sequence ID" value="KAG6525546.1"/>
    <property type="molecule type" value="Genomic_DNA"/>
</dbReference>
<evidence type="ECO:0000259" key="7">
    <source>
        <dbReference type="PROSITE" id="PS50089"/>
    </source>
</evidence>
<dbReference type="GO" id="GO:0016567">
    <property type="term" value="P:protein ubiquitination"/>
    <property type="evidence" value="ECO:0007669"/>
    <property type="project" value="TreeGrafter"/>
</dbReference>
<dbReference type="AlphaFoldDB" id="A0A8J5HD34"/>
<feature type="region of interest" description="Disordered" evidence="6">
    <location>
        <begin position="63"/>
        <end position="82"/>
    </location>
</feature>
<dbReference type="InterPro" id="IPR001607">
    <property type="entry name" value="Znf_UBP"/>
</dbReference>
<dbReference type="InterPro" id="IPR047243">
    <property type="entry name" value="RING-H2_BRAP2"/>
</dbReference>
<evidence type="ECO:0000256" key="6">
    <source>
        <dbReference type="SAM" id="MobiDB-lite"/>
    </source>
</evidence>
<dbReference type="Pfam" id="PF07576">
    <property type="entry name" value="BRAP2"/>
    <property type="match status" value="1"/>
</dbReference>
<keyword evidence="5" id="KW-0175">Coiled coil</keyword>
<proteinExistence type="predicted"/>
<evidence type="ECO:0000256" key="2">
    <source>
        <dbReference type="ARBA" id="ARBA00022771"/>
    </source>
</evidence>
<dbReference type="PROSITE" id="PS50271">
    <property type="entry name" value="ZF_UBP"/>
    <property type="match status" value="1"/>
</dbReference>
<dbReference type="InterPro" id="IPR018957">
    <property type="entry name" value="Znf_C3HC4_RING-type"/>
</dbReference>
<dbReference type="SMART" id="SM00290">
    <property type="entry name" value="ZnF_UBP"/>
    <property type="match status" value="1"/>
</dbReference>
<sequence length="504" mass="56727">MFSVRIHSLDDPGSAPIRSSSDLIDDCVGDPQEAVGTSWSSKPNPKVQLLRGIVHLYRTLSPPLSTSSSSSSTTPQVSSESTLPPVRGTLILILAVPCHVSLEDLFQFCGSIDRSSIIQVIRNDAFEDRYSVLVKFDDQNSTDQFYLDANGWRFSAEGEVCHLLFINSVEFTDHMKIAGTPPSGSTELPTCPVCIERLDQDISGIIATTCDHSFQCSCISKWVNSSCSVCHFCQKHSDKPTCSICGTPENLWICVICGFVGCGRYEEGHGIRHWKDTQHCYSLDMETQRVWDYVGDNYVHRLNQSRSDNKLAKLNSNSRLSGKKCIHCGCSDDVGISEAILSSKVQMIVDEYEHLLASQLESQKQYYEAIVQKEKENKKKYIADAIEKAVSLKLQDMQHNIHDVTKEKKVAADINANLMKNQKLWQEKIKEIEERERRTLRIKDENIRDLEDQIRDYMVFIKAKEALKVAEADDIRGGTVLPVPLLQASSAKTKRSSKINRRQK</sequence>
<evidence type="ECO:0000256" key="5">
    <source>
        <dbReference type="SAM" id="Coils"/>
    </source>
</evidence>
<protein>
    <recommendedName>
        <fullName evidence="11">BRCA1-associated protein</fullName>
    </recommendedName>
</protein>
<dbReference type="SMART" id="SM00184">
    <property type="entry name" value="RING"/>
    <property type="match status" value="1"/>
</dbReference>
<keyword evidence="3" id="KW-0862">Zinc</keyword>
<keyword evidence="1" id="KW-0479">Metal-binding</keyword>
<reference evidence="9 10" key="1">
    <citation type="submission" date="2020-08" db="EMBL/GenBank/DDBJ databases">
        <title>Plant Genome Project.</title>
        <authorList>
            <person name="Zhang R.-G."/>
        </authorList>
    </citation>
    <scope>NUCLEOTIDE SEQUENCE [LARGE SCALE GENOMIC DNA]</scope>
    <source>
        <tissue evidence="9">Rhizome</tissue>
    </source>
</reference>
<dbReference type="GO" id="GO:0007265">
    <property type="term" value="P:Ras protein signal transduction"/>
    <property type="evidence" value="ECO:0007669"/>
    <property type="project" value="TreeGrafter"/>
</dbReference>
<feature type="domain" description="RING-type" evidence="7">
    <location>
        <begin position="191"/>
        <end position="231"/>
    </location>
</feature>
<dbReference type="GO" id="GO:0061630">
    <property type="term" value="F:ubiquitin protein ligase activity"/>
    <property type="evidence" value="ECO:0007669"/>
    <property type="project" value="TreeGrafter"/>
</dbReference>
<dbReference type="InterPro" id="IPR011422">
    <property type="entry name" value="BRAP2/ETP1_RRM"/>
</dbReference>
<dbReference type="PANTHER" id="PTHR24007">
    <property type="entry name" value="BRCA1-ASSOCIATED PROTEIN"/>
    <property type="match status" value="1"/>
</dbReference>
<keyword evidence="2 4" id="KW-0863">Zinc-finger</keyword>
<gene>
    <name evidence="9" type="ORF">ZIOFF_015508</name>
</gene>
<dbReference type="InterPro" id="IPR001841">
    <property type="entry name" value="Znf_RING"/>
</dbReference>
<evidence type="ECO:0000256" key="1">
    <source>
        <dbReference type="ARBA" id="ARBA00022723"/>
    </source>
</evidence>
<comment type="caution">
    <text evidence="9">The sequence shown here is derived from an EMBL/GenBank/DDBJ whole genome shotgun (WGS) entry which is preliminary data.</text>
</comment>
<dbReference type="CDD" id="cd16457">
    <property type="entry name" value="RING-H2_BRAP2"/>
    <property type="match status" value="1"/>
</dbReference>
<organism evidence="9 10">
    <name type="scientific">Zingiber officinale</name>
    <name type="common">Ginger</name>
    <name type="synonym">Amomum zingiber</name>
    <dbReference type="NCBI Taxonomy" id="94328"/>
    <lineage>
        <taxon>Eukaryota</taxon>
        <taxon>Viridiplantae</taxon>
        <taxon>Streptophyta</taxon>
        <taxon>Embryophyta</taxon>
        <taxon>Tracheophyta</taxon>
        <taxon>Spermatophyta</taxon>
        <taxon>Magnoliopsida</taxon>
        <taxon>Liliopsida</taxon>
        <taxon>Zingiberales</taxon>
        <taxon>Zingiberaceae</taxon>
        <taxon>Zingiber</taxon>
    </lineage>
</organism>
<evidence type="ECO:0000259" key="8">
    <source>
        <dbReference type="PROSITE" id="PS50271"/>
    </source>
</evidence>
<dbReference type="PANTHER" id="PTHR24007:SF10">
    <property type="entry name" value="BRAP2 RING ZNF UBP DOMAIN-CONTAINING PROTEIN 1"/>
    <property type="match status" value="1"/>
</dbReference>
<dbReference type="PROSITE" id="PS50089">
    <property type="entry name" value="ZF_RING_2"/>
    <property type="match status" value="1"/>
</dbReference>
<keyword evidence="10" id="KW-1185">Reference proteome</keyword>
<accession>A0A8J5HD34</accession>
<evidence type="ECO:0000313" key="9">
    <source>
        <dbReference type="EMBL" id="KAG6525546.1"/>
    </source>
</evidence>
<dbReference type="GO" id="GO:0008270">
    <property type="term" value="F:zinc ion binding"/>
    <property type="evidence" value="ECO:0007669"/>
    <property type="project" value="UniProtKB-KW"/>
</dbReference>
<dbReference type="Pfam" id="PF00097">
    <property type="entry name" value="zf-C3HC4"/>
    <property type="match status" value="1"/>
</dbReference>
<dbReference type="Pfam" id="PF02148">
    <property type="entry name" value="zf-UBP"/>
    <property type="match status" value="1"/>
</dbReference>
<evidence type="ECO:0008006" key="11">
    <source>
        <dbReference type="Google" id="ProtNLM"/>
    </source>
</evidence>
<dbReference type="GO" id="GO:0005737">
    <property type="term" value="C:cytoplasm"/>
    <property type="evidence" value="ECO:0007669"/>
    <property type="project" value="TreeGrafter"/>
</dbReference>
<feature type="domain" description="UBP-type" evidence="8">
    <location>
        <begin position="225"/>
        <end position="318"/>
    </location>
</feature>
<dbReference type="Proteomes" id="UP000734854">
    <property type="component" value="Unassembled WGS sequence"/>
</dbReference>
<evidence type="ECO:0000256" key="4">
    <source>
        <dbReference type="PROSITE-ProRule" id="PRU00502"/>
    </source>
</evidence>
<dbReference type="OrthoDB" id="273556at2759"/>
<feature type="coiled-coil region" evidence="5">
    <location>
        <begin position="415"/>
        <end position="453"/>
    </location>
</feature>
<evidence type="ECO:0000256" key="3">
    <source>
        <dbReference type="ARBA" id="ARBA00022833"/>
    </source>
</evidence>
<name>A0A8J5HD34_ZINOF</name>